<evidence type="ECO:0000259" key="2">
    <source>
        <dbReference type="Pfam" id="PF01370"/>
    </source>
</evidence>
<organism evidence="3 4">
    <name type="scientific">Dyadobacter jejuensis</name>
    <dbReference type="NCBI Taxonomy" id="1082580"/>
    <lineage>
        <taxon>Bacteria</taxon>
        <taxon>Pseudomonadati</taxon>
        <taxon>Bacteroidota</taxon>
        <taxon>Cytophagia</taxon>
        <taxon>Cytophagales</taxon>
        <taxon>Spirosomataceae</taxon>
        <taxon>Dyadobacter</taxon>
    </lineage>
</organism>
<reference evidence="3 4" key="1">
    <citation type="submission" date="2018-03" db="EMBL/GenBank/DDBJ databases">
        <title>Genomic Encyclopedia of Archaeal and Bacterial Type Strains, Phase II (KMG-II): from individual species to whole genera.</title>
        <authorList>
            <person name="Goeker M."/>
        </authorList>
    </citation>
    <scope>NUCLEOTIDE SEQUENCE [LARGE SCALE GENOMIC DNA]</scope>
    <source>
        <strain evidence="3 4">DSM 100346</strain>
    </source>
</reference>
<dbReference type="SUPFAM" id="SSF51735">
    <property type="entry name" value="NAD(P)-binding Rossmann-fold domains"/>
    <property type="match status" value="1"/>
</dbReference>
<keyword evidence="4" id="KW-1185">Reference proteome</keyword>
<accession>A0A316B7S1</accession>
<name>A0A316B7S1_9BACT</name>
<dbReference type="Gene3D" id="3.40.50.720">
    <property type="entry name" value="NAD(P)-binding Rossmann-like Domain"/>
    <property type="match status" value="1"/>
</dbReference>
<gene>
    <name evidence="3" type="ORF">CLV98_10322</name>
</gene>
<dbReference type="RefSeq" id="WP_109673602.1">
    <property type="nucleotide sequence ID" value="NZ_QGDT01000003.1"/>
</dbReference>
<dbReference type="Pfam" id="PF01370">
    <property type="entry name" value="Epimerase"/>
    <property type="match status" value="1"/>
</dbReference>
<dbReference type="InterPro" id="IPR036291">
    <property type="entry name" value="NAD(P)-bd_dom_sf"/>
</dbReference>
<dbReference type="EMBL" id="QGDT01000003">
    <property type="protein sequence ID" value="PWJ58657.1"/>
    <property type="molecule type" value="Genomic_DNA"/>
</dbReference>
<comment type="subcellular location">
    <subcellularLocation>
        <location evidence="1">Membrane</location>
    </subcellularLocation>
</comment>
<dbReference type="GO" id="GO:0016020">
    <property type="term" value="C:membrane"/>
    <property type="evidence" value="ECO:0007669"/>
    <property type="project" value="UniProtKB-SubCell"/>
</dbReference>
<dbReference type="Proteomes" id="UP000245880">
    <property type="component" value="Unassembled WGS sequence"/>
</dbReference>
<dbReference type="AlphaFoldDB" id="A0A316B7S1"/>
<evidence type="ECO:0000256" key="1">
    <source>
        <dbReference type="ARBA" id="ARBA00004370"/>
    </source>
</evidence>
<dbReference type="PANTHER" id="PTHR14097">
    <property type="entry name" value="OXIDOREDUCTASE HTATIP2"/>
    <property type="match status" value="1"/>
</dbReference>
<comment type="caution">
    <text evidence="3">The sequence shown here is derived from an EMBL/GenBank/DDBJ whole genome shotgun (WGS) entry which is preliminary data.</text>
</comment>
<sequence length="219" mass="24108">MKLIITGASGMVGQAVLLECLDDASVTEVLVINRRPIDKPNVKLKELLVQEFADMAAHADHLKGYDACLHCMGVSAMGMSEQEYTTITYGYTKILADVLYGNNPDMTMIYVSGVGTDSSEKGRSMWARVKGRTENYVLNKGFKDAYAFRPGLILTEKGVKSRTGWYNTAYAVLRPFYSVLGKLNNANTSSELGKAMLVLCQKPNAKKVIHPVDITRLSL</sequence>
<protein>
    <submittedName>
        <fullName evidence="3">NAD-dependent epimerase/dehydratase family protein</fullName>
    </submittedName>
</protein>
<dbReference type="InterPro" id="IPR001509">
    <property type="entry name" value="Epimerase_deHydtase"/>
</dbReference>
<dbReference type="PANTHER" id="PTHR14097:SF8">
    <property type="entry name" value="NAD(P)-BINDING DOMAIN-CONTAINING PROTEIN"/>
    <property type="match status" value="1"/>
</dbReference>
<evidence type="ECO:0000313" key="4">
    <source>
        <dbReference type="Proteomes" id="UP000245880"/>
    </source>
</evidence>
<proteinExistence type="predicted"/>
<feature type="domain" description="NAD-dependent epimerase/dehydratase" evidence="2">
    <location>
        <begin position="4"/>
        <end position="112"/>
    </location>
</feature>
<evidence type="ECO:0000313" key="3">
    <source>
        <dbReference type="EMBL" id="PWJ58657.1"/>
    </source>
</evidence>
<dbReference type="OrthoDB" id="9798632at2"/>